<sequence>MRNLTVQPILMAIVLNIFPLFITWCSRGGDVSSVALSPQVTSLSGTDVSIHHAEASKSRSIEYIRRTVVLLAVVVCLEILIFLLCVSIMRPFGELYDR</sequence>
<gene>
    <name evidence="2" type="ORF">IFR04_005512</name>
</gene>
<dbReference type="Proteomes" id="UP000664132">
    <property type="component" value="Unassembled WGS sequence"/>
</dbReference>
<protein>
    <submittedName>
        <fullName evidence="2">Uncharacterized protein</fullName>
    </submittedName>
</protein>
<comment type="caution">
    <text evidence="2">The sequence shown here is derived from an EMBL/GenBank/DDBJ whole genome shotgun (WGS) entry which is preliminary data.</text>
</comment>
<feature type="transmembrane region" description="Helical" evidence="1">
    <location>
        <begin position="6"/>
        <end position="25"/>
    </location>
</feature>
<evidence type="ECO:0000313" key="3">
    <source>
        <dbReference type="Proteomes" id="UP000664132"/>
    </source>
</evidence>
<keyword evidence="1" id="KW-1133">Transmembrane helix</keyword>
<evidence type="ECO:0000256" key="1">
    <source>
        <dbReference type="SAM" id="Phobius"/>
    </source>
</evidence>
<keyword evidence="3" id="KW-1185">Reference proteome</keyword>
<dbReference type="EMBL" id="JAFJYH010000067">
    <property type="protein sequence ID" value="KAG4421329.1"/>
    <property type="molecule type" value="Genomic_DNA"/>
</dbReference>
<evidence type="ECO:0000313" key="2">
    <source>
        <dbReference type="EMBL" id="KAG4421329.1"/>
    </source>
</evidence>
<accession>A0A8H7TKK0</accession>
<dbReference type="AlphaFoldDB" id="A0A8H7TKK0"/>
<proteinExistence type="predicted"/>
<keyword evidence="1" id="KW-0472">Membrane</keyword>
<feature type="transmembrane region" description="Helical" evidence="1">
    <location>
        <begin position="67"/>
        <end position="89"/>
    </location>
</feature>
<reference evidence="2" key="1">
    <citation type="submission" date="2021-02" db="EMBL/GenBank/DDBJ databases">
        <title>Genome sequence Cadophora malorum strain M34.</title>
        <authorList>
            <person name="Stefanovic E."/>
            <person name="Vu D."/>
            <person name="Scully C."/>
            <person name="Dijksterhuis J."/>
            <person name="Roader J."/>
            <person name="Houbraken J."/>
        </authorList>
    </citation>
    <scope>NUCLEOTIDE SEQUENCE</scope>
    <source>
        <strain evidence="2">M34</strain>
    </source>
</reference>
<name>A0A8H7TKK0_9HELO</name>
<keyword evidence="1" id="KW-0812">Transmembrane</keyword>
<organism evidence="2 3">
    <name type="scientific">Cadophora malorum</name>
    <dbReference type="NCBI Taxonomy" id="108018"/>
    <lineage>
        <taxon>Eukaryota</taxon>
        <taxon>Fungi</taxon>
        <taxon>Dikarya</taxon>
        <taxon>Ascomycota</taxon>
        <taxon>Pezizomycotina</taxon>
        <taxon>Leotiomycetes</taxon>
        <taxon>Helotiales</taxon>
        <taxon>Ploettnerulaceae</taxon>
        <taxon>Cadophora</taxon>
    </lineage>
</organism>